<comment type="caution">
    <text evidence="8">The sequence shown here is derived from an EMBL/GenBank/DDBJ whole genome shotgun (WGS) entry which is preliminary data.</text>
</comment>
<evidence type="ECO:0000259" key="7">
    <source>
        <dbReference type="PROSITE" id="PS51032"/>
    </source>
</evidence>
<dbReference type="GO" id="GO:0005634">
    <property type="term" value="C:nucleus"/>
    <property type="evidence" value="ECO:0007669"/>
    <property type="project" value="UniProtKB-SubCell"/>
</dbReference>
<dbReference type="InterPro" id="IPR016177">
    <property type="entry name" value="DNA-bd_dom_sf"/>
</dbReference>
<dbReference type="PROSITE" id="PS51032">
    <property type="entry name" value="AP2_ERF"/>
    <property type="match status" value="1"/>
</dbReference>
<keyword evidence="9" id="KW-1185">Reference proteome</keyword>
<dbReference type="Pfam" id="PF00847">
    <property type="entry name" value="AP2"/>
    <property type="match status" value="1"/>
</dbReference>
<name>A0AA42B1W0_PAPNU</name>
<evidence type="ECO:0000256" key="4">
    <source>
        <dbReference type="ARBA" id="ARBA00023163"/>
    </source>
</evidence>
<accession>A0AA42B1W0</accession>
<organism evidence="8 9">
    <name type="scientific">Papaver nudicaule</name>
    <name type="common">Iceland poppy</name>
    <dbReference type="NCBI Taxonomy" id="74823"/>
    <lineage>
        <taxon>Eukaryota</taxon>
        <taxon>Viridiplantae</taxon>
        <taxon>Streptophyta</taxon>
        <taxon>Embryophyta</taxon>
        <taxon>Tracheophyta</taxon>
        <taxon>Spermatophyta</taxon>
        <taxon>Magnoliopsida</taxon>
        <taxon>Ranunculales</taxon>
        <taxon>Papaveraceae</taxon>
        <taxon>Papaveroideae</taxon>
        <taxon>Papaver</taxon>
    </lineage>
</organism>
<feature type="compositionally biased region" description="Polar residues" evidence="6">
    <location>
        <begin position="22"/>
        <end position="37"/>
    </location>
</feature>
<keyword evidence="3" id="KW-0238">DNA-binding</keyword>
<dbReference type="GO" id="GO:0003677">
    <property type="term" value="F:DNA binding"/>
    <property type="evidence" value="ECO:0007669"/>
    <property type="project" value="UniProtKB-KW"/>
</dbReference>
<dbReference type="InterPro" id="IPR036955">
    <property type="entry name" value="AP2/ERF_dom_sf"/>
</dbReference>
<dbReference type="InterPro" id="IPR001471">
    <property type="entry name" value="AP2/ERF_dom"/>
</dbReference>
<dbReference type="AlphaFoldDB" id="A0AA42B1W0"/>
<proteinExistence type="predicted"/>
<gene>
    <name evidence="8" type="ORF">MKW94_025521</name>
</gene>
<evidence type="ECO:0000256" key="6">
    <source>
        <dbReference type="SAM" id="MobiDB-lite"/>
    </source>
</evidence>
<dbReference type="GO" id="GO:0003700">
    <property type="term" value="F:DNA-binding transcription factor activity"/>
    <property type="evidence" value="ECO:0007669"/>
    <property type="project" value="InterPro"/>
</dbReference>
<dbReference type="CDD" id="cd00018">
    <property type="entry name" value="AP2"/>
    <property type="match status" value="1"/>
</dbReference>
<dbReference type="EMBL" id="JAJJMA010303479">
    <property type="protein sequence ID" value="MCL7048330.1"/>
    <property type="molecule type" value="Genomic_DNA"/>
</dbReference>
<dbReference type="PRINTS" id="PR00367">
    <property type="entry name" value="ETHRSPELEMNT"/>
</dbReference>
<feature type="region of interest" description="Disordered" evidence="6">
    <location>
        <begin position="22"/>
        <end position="50"/>
    </location>
</feature>
<sequence length="371" mass="41723">MPNSKTFDKPYKPDSFVQTSFTLAHPVSTNTSPPTQTNERRGRRKQAEPGRFLGVRRRPWGRYAAEIRDPTTKERHWLGTFDTAQEAALAYDRAALSMKGTQARTNFMYTDNTNYHTLLTPFSTQNYLPQATHLTPPPPPPPDQTLHEPVRQNNTFHQTPIPIQYHNHIITSCAPQASSYESDNSDINNFFFPSSDNGSGYLSSVVPDSYLKPLPSSNPNHTHLSFENIVSGASEDRNLCTSTFDPIFHHASSLSPTDEMQLNRSSNGTLEDALIGLCKSSNSDNGSSYLDEFNNYEFWGSDRNQQQTWEMMNSSTNSYNQILPVDHHHALIDNPLMVEDGCMGALYPTYSTFMSSSKASSSSDIYSPFFF</sequence>
<protein>
    <recommendedName>
        <fullName evidence="7">AP2/ERF domain-containing protein</fullName>
    </recommendedName>
</protein>
<evidence type="ECO:0000256" key="1">
    <source>
        <dbReference type="ARBA" id="ARBA00004123"/>
    </source>
</evidence>
<dbReference type="FunFam" id="3.30.730.10:FF:000001">
    <property type="entry name" value="Ethylene-responsive transcription factor 2"/>
    <property type="match status" value="1"/>
</dbReference>
<evidence type="ECO:0000256" key="3">
    <source>
        <dbReference type="ARBA" id="ARBA00023125"/>
    </source>
</evidence>
<keyword evidence="4" id="KW-0804">Transcription</keyword>
<reference evidence="8" key="1">
    <citation type="submission" date="2022-03" db="EMBL/GenBank/DDBJ databases">
        <title>A functionally conserved STORR gene fusion in Papaver species that diverged 16.8 million years ago.</title>
        <authorList>
            <person name="Catania T."/>
        </authorList>
    </citation>
    <scope>NUCLEOTIDE SEQUENCE</scope>
    <source>
        <strain evidence="8">S-191538</strain>
    </source>
</reference>
<comment type="subcellular location">
    <subcellularLocation>
        <location evidence="1">Nucleus</location>
    </subcellularLocation>
</comment>
<feature type="domain" description="AP2/ERF" evidence="7">
    <location>
        <begin position="51"/>
        <end position="108"/>
    </location>
</feature>
<dbReference type="SMART" id="SM00380">
    <property type="entry name" value="AP2"/>
    <property type="match status" value="1"/>
</dbReference>
<keyword evidence="2" id="KW-0805">Transcription regulation</keyword>
<evidence type="ECO:0000256" key="2">
    <source>
        <dbReference type="ARBA" id="ARBA00023015"/>
    </source>
</evidence>
<evidence type="ECO:0000313" key="9">
    <source>
        <dbReference type="Proteomes" id="UP001177140"/>
    </source>
</evidence>
<dbReference type="SUPFAM" id="SSF54171">
    <property type="entry name" value="DNA-binding domain"/>
    <property type="match status" value="1"/>
</dbReference>
<dbReference type="PANTHER" id="PTHR31677:SF49">
    <property type="entry name" value="ETHYLENE-RESPONSIVE TRANSCRIPTION FACTOR ERF086"/>
    <property type="match status" value="1"/>
</dbReference>
<dbReference type="PANTHER" id="PTHR31677">
    <property type="entry name" value="AP2 DOMAIN CLASS TRANSCRIPTION FACTOR"/>
    <property type="match status" value="1"/>
</dbReference>
<dbReference type="Gene3D" id="3.30.730.10">
    <property type="entry name" value="AP2/ERF domain"/>
    <property type="match status" value="1"/>
</dbReference>
<keyword evidence="5" id="KW-0539">Nucleus</keyword>
<evidence type="ECO:0000313" key="8">
    <source>
        <dbReference type="EMBL" id="MCL7048330.1"/>
    </source>
</evidence>
<evidence type="ECO:0000256" key="5">
    <source>
        <dbReference type="ARBA" id="ARBA00023242"/>
    </source>
</evidence>
<dbReference type="Proteomes" id="UP001177140">
    <property type="component" value="Unassembled WGS sequence"/>
</dbReference>